<dbReference type="AlphaFoldDB" id="A0A147JC73"/>
<sequence>MTRLDLHPPEAVACLAGRRVDPEHADKVRFPADSERMVSAALSRTLVAERIRHLVCSAACGADILALEACAAADVAATIVLPFAAADFRRMSVVDRPGDWGPRFDRVLARARAAGTVIELAPSLRDDSAFERANVEIVSTAADMDSGRRLAVIVWDGRKVGEEDVTGHVRDLAAARGFDVVEVSTLPNVGSAS</sequence>
<name>A0A147JC73_9SPHN</name>
<dbReference type="RefSeq" id="WP_058715565.1">
    <property type="nucleotide sequence ID" value="NZ_LDTC01000012.1"/>
</dbReference>
<gene>
    <name evidence="1" type="ORF">NS258_02480</name>
</gene>
<dbReference type="Proteomes" id="UP000074410">
    <property type="component" value="Unassembled WGS sequence"/>
</dbReference>
<protein>
    <submittedName>
        <fullName evidence="1">Uncharacterized protein</fullName>
    </submittedName>
</protein>
<proteinExistence type="predicted"/>
<comment type="caution">
    <text evidence="1">The sequence shown here is derived from an EMBL/GenBank/DDBJ whole genome shotgun (WGS) entry which is preliminary data.</text>
</comment>
<reference evidence="1 2" key="1">
    <citation type="journal article" date="2016" name="Front. Microbiol.">
        <title>Genomic Resource of Rice Seed Associated Bacteria.</title>
        <authorList>
            <person name="Midha S."/>
            <person name="Bansal K."/>
            <person name="Sharma S."/>
            <person name="Kumar N."/>
            <person name="Patil P.P."/>
            <person name="Chaudhry V."/>
            <person name="Patil P.B."/>
        </authorList>
    </citation>
    <scope>NUCLEOTIDE SEQUENCE [LARGE SCALE GENOMIC DNA]</scope>
    <source>
        <strain evidence="1 2">NS258</strain>
    </source>
</reference>
<organism evidence="1 2">
    <name type="scientific">Sphingomonas sanguinis</name>
    <dbReference type="NCBI Taxonomy" id="33051"/>
    <lineage>
        <taxon>Bacteria</taxon>
        <taxon>Pseudomonadati</taxon>
        <taxon>Pseudomonadota</taxon>
        <taxon>Alphaproteobacteria</taxon>
        <taxon>Sphingomonadales</taxon>
        <taxon>Sphingomonadaceae</taxon>
        <taxon>Sphingomonas</taxon>
    </lineage>
</organism>
<dbReference type="EMBL" id="LDTC01000012">
    <property type="protein sequence ID" value="KTW17284.1"/>
    <property type="molecule type" value="Genomic_DNA"/>
</dbReference>
<dbReference type="PATRIC" id="fig|33051.5.peg.439"/>
<evidence type="ECO:0000313" key="1">
    <source>
        <dbReference type="EMBL" id="KTW17284.1"/>
    </source>
</evidence>
<evidence type="ECO:0000313" key="2">
    <source>
        <dbReference type="Proteomes" id="UP000074410"/>
    </source>
</evidence>
<accession>A0A147JC73</accession>